<keyword evidence="6 8" id="KW-0460">Magnesium</keyword>
<dbReference type="EMBL" id="QFKX01000003">
    <property type="protein sequence ID" value="PWH05990.1"/>
    <property type="molecule type" value="Genomic_DNA"/>
</dbReference>
<accession>A0A2U2RJF4</accession>
<evidence type="ECO:0000256" key="8">
    <source>
        <dbReference type="HAMAP-Rule" id="MF_00265"/>
    </source>
</evidence>
<gene>
    <name evidence="8" type="primary">vapC</name>
    <name evidence="10" type="ORF">DEO23_09200</name>
</gene>
<keyword evidence="3 8" id="KW-0540">Nuclease</keyword>
<evidence type="ECO:0000259" key="9">
    <source>
        <dbReference type="Pfam" id="PF01850"/>
    </source>
</evidence>
<sequence>MTFLLDTNVISELRKPQHRMDTGVNSWASTRLPQELHLSAITILEIELGIARHARRNPEQADRLRVWLEEQVLEVFSRRILPVDVHVARRAAHLHVPDQRPERDALIAATAMVHGLTVVTRNTSDFAPTGVALLDPWSPREA</sequence>
<feature type="binding site" evidence="8">
    <location>
        <position position="104"/>
    </location>
    <ligand>
        <name>Mg(2+)</name>
        <dbReference type="ChEBI" id="CHEBI:18420"/>
    </ligand>
</feature>
<dbReference type="InterPro" id="IPR050556">
    <property type="entry name" value="Type_II_TA_system_RNase"/>
</dbReference>
<dbReference type="GO" id="GO:0000287">
    <property type="term" value="F:magnesium ion binding"/>
    <property type="evidence" value="ECO:0007669"/>
    <property type="project" value="UniProtKB-UniRule"/>
</dbReference>
<feature type="domain" description="PIN" evidence="9">
    <location>
        <begin position="4"/>
        <end position="123"/>
    </location>
</feature>
<dbReference type="Pfam" id="PF01850">
    <property type="entry name" value="PIN"/>
    <property type="match status" value="1"/>
</dbReference>
<dbReference type="CDD" id="cd18746">
    <property type="entry name" value="PIN_VapC4-5_FitB-like"/>
    <property type="match status" value="1"/>
</dbReference>
<comment type="function">
    <text evidence="8">Toxic component of a toxin-antitoxin (TA) system. An RNase.</text>
</comment>
<comment type="similarity">
    <text evidence="7 8">Belongs to the PINc/VapC protein family.</text>
</comment>
<keyword evidence="5 8" id="KW-0378">Hydrolase</keyword>
<evidence type="ECO:0000256" key="6">
    <source>
        <dbReference type="ARBA" id="ARBA00022842"/>
    </source>
</evidence>
<dbReference type="GO" id="GO:0090729">
    <property type="term" value="F:toxin activity"/>
    <property type="evidence" value="ECO:0007669"/>
    <property type="project" value="UniProtKB-KW"/>
</dbReference>
<dbReference type="AlphaFoldDB" id="A0A2U2RJF4"/>
<protein>
    <recommendedName>
        <fullName evidence="8">Ribonuclease VapC</fullName>
        <shortName evidence="8">RNase VapC</shortName>
        <ecNumber evidence="8">3.1.-.-</ecNumber>
    </recommendedName>
    <alternativeName>
        <fullName evidence="8">Toxin VapC</fullName>
    </alternativeName>
</protein>
<comment type="cofactor">
    <cofactor evidence="1 8">
        <name>Mg(2+)</name>
        <dbReference type="ChEBI" id="CHEBI:18420"/>
    </cofactor>
</comment>
<dbReference type="PANTHER" id="PTHR33653">
    <property type="entry name" value="RIBONUCLEASE VAPC2"/>
    <property type="match status" value="1"/>
</dbReference>
<evidence type="ECO:0000256" key="4">
    <source>
        <dbReference type="ARBA" id="ARBA00022723"/>
    </source>
</evidence>
<evidence type="ECO:0000313" key="11">
    <source>
        <dbReference type="Proteomes" id="UP000245590"/>
    </source>
</evidence>
<dbReference type="Gene3D" id="3.40.50.1010">
    <property type="entry name" value="5'-nuclease"/>
    <property type="match status" value="1"/>
</dbReference>
<keyword evidence="11" id="KW-1185">Reference proteome</keyword>
<reference evidence="10 11" key="1">
    <citation type="submission" date="2018-05" db="EMBL/GenBank/DDBJ databases">
        <title>Brachybacterium sp. M1HQ-2T, whole genome shotgun sequence.</title>
        <authorList>
            <person name="Tuo L."/>
        </authorList>
    </citation>
    <scope>NUCLEOTIDE SEQUENCE [LARGE SCALE GENOMIC DNA]</scope>
    <source>
        <strain evidence="10 11">M1HQ-2</strain>
    </source>
</reference>
<dbReference type="SUPFAM" id="SSF88723">
    <property type="entry name" value="PIN domain-like"/>
    <property type="match status" value="1"/>
</dbReference>
<dbReference type="HAMAP" id="MF_00265">
    <property type="entry name" value="VapC_Nob1"/>
    <property type="match status" value="1"/>
</dbReference>
<dbReference type="PANTHER" id="PTHR33653:SF1">
    <property type="entry name" value="RIBONUCLEASE VAPC2"/>
    <property type="match status" value="1"/>
</dbReference>
<evidence type="ECO:0000256" key="3">
    <source>
        <dbReference type="ARBA" id="ARBA00022722"/>
    </source>
</evidence>
<evidence type="ECO:0000256" key="1">
    <source>
        <dbReference type="ARBA" id="ARBA00001946"/>
    </source>
</evidence>
<dbReference type="GO" id="GO:0016787">
    <property type="term" value="F:hydrolase activity"/>
    <property type="evidence" value="ECO:0007669"/>
    <property type="project" value="UniProtKB-KW"/>
</dbReference>
<dbReference type="OrthoDB" id="9804823at2"/>
<dbReference type="RefSeq" id="WP_109275737.1">
    <property type="nucleotide sequence ID" value="NZ_QFKX01000003.1"/>
</dbReference>
<feature type="binding site" evidence="8">
    <location>
        <position position="6"/>
    </location>
    <ligand>
        <name>Mg(2+)</name>
        <dbReference type="ChEBI" id="CHEBI:18420"/>
    </ligand>
</feature>
<organism evidence="10 11">
    <name type="scientific">Brachybacterium endophyticum</name>
    <dbReference type="NCBI Taxonomy" id="2182385"/>
    <lineage>
        <taxon>Bacteria</taxon>
        <taxon>Bacillati</taxon>
        <taxon>Actinomycetota</taxon>
        <taxon>Actinomycetes</taxon>
        <taxon>Micrococcales</taxon>
        <taxon>Dermabacteraceae</taxon>
        <taxon>Brachybacterium</taxon>
    </lineage>
</organism>
<proteinExistence type="inferred from homology"/>
<keyword evidence="2 8" id="KW-1277">Toxin-antitoxin system</keyword>
<evidence type="ECO:0000256" key="5">
    <source>
        <dbReference type="ARBA" id="ARBA00022801"/>
    </source>
</evidence>
<evidence type="ECO:0000256" key="7">
    <source>
        <dbReference type="ARBA" id="ARBA00038093"/>
    </source>
</evidence>
<dbReference type="EC" id="3.1.-.-" evidence="8"/>
<comment type="caution">
    <text evidence="10">The sequence shown here is derived from an EMBL/GenBank/DDBJ whole genome shotgun (WGS) entry which is preliminary data.</text>
</comment>
<dbReference type="InterPro" id="IPR022907">
    <property type="entry name" value="VapC_family"/>
</dbReference>
<dbReference type="InterPro" id="IPR029060">
    <property type="entry name" value="PIN-like_dom_sf"/>
</dbReference>
<dbReference type="GO" id="GO:0004540">
    <property type="term" value="F:RNA nuclease activity"/>
    <property type="evidence" value="ECO:0007669"/>
    <property type="project" value="InterPro"/>
</dbReference>
<dbReference type="InterPro" id="IPR002716">
    <property type="entry name" value="PIN_dom"/>
</dbReference>
<name>A0A2U2RJF4_9MICO</name>
<evidence type="ECO:0000256" key="2">
    <source>
        <dbReference type="ARBA" id="ARBA00022649"/>
    </source>
</evidence>
<keyword evidence="8" id="KW-0800">Toxin</keyword>
<evidence type="ECO:0000313" key="10">
    <source>
        <dbReference type="EMBL" id="PWH05990.1"/>
    </source>
</evidence>
<keyword evidence="4 8" id="KW-0479">Metal-binding</keyword>
<dbReference type="Proteomes" id="UP000245590">
    <property type="component" value="Unassembled WGS sequence"/>
</dbReference>